<keyword evidence="7 8" id="KW-0472">Membrane</keyword>
<keyword evidence="6 8" id="KW-0496">Mitochondrion</keyword>
<dbReference type="GO" id="GO:0005744">
    <property type="term" value="C:TIM23 mitochondrial import inner membrane translocase complex"/>
    <property type="evidence" value="ECO:0007669"/>
    <property type="project" value="UniProtKB-UniRule"/>
</dbReference>
<evidence type="ECO:0000256" key="7">
    <source>
        <dbReference type="ARBA" id="ARBA00023136"/>
    </source>
</evidence>
<dbReference type="Proteomes" id="UP001165065">
    <property type="component" value="Unassembled WGS sequence"/>
</dbReference>
<keyword evidence="8" id="KW-0813">Transport</keyword>
<protein>
    <recommendedName>
        <fullName evidence="8">Mitochondrial import inner membrane translocase subunit Tim21</fullName>
    </recommendedName>
</protein>
<gene>
    <name evidence="10" type="ORF">TrCOL_g6750</name>
</gene>
<evidence type="ECO:0000256" key="8">
    <source>
        <dbReference type="RuleBase" id="RU367142"/>
    </source>
</evidence>
<dbReference type="PANTHER" id="PTHR13032">
    <property type="entry name" value="MITOCHONDRIAL IMPORT INNER MEMBRANE TRANSLOCASE SUBUNIT TIM21"/>
    <property type="match status" value="1"/>
</dbReference>
<dbReference type="Pfam" id="PF08294">
    <property type="entry name" value="TIM21"/>
    <property type="match status" value="1"/>
</dbReference>
<evidence type="ECO:0000256" key="2">
    <source>
        <dbReference type="ARBA" id="ARBA00010867"/>
    </source>
</evidence>
<evidence type="ECO:0000256" key="5">
    <source>
        <dbReference type="ARBA" id="ARBA00022989"/>
    </source>
</evidence>
<feature type="transmembrane region" description="Helical" evidence="8">
    <location>
        <begin position="72"/>
        <end position="93"/>
    </location>
</feature>
<feature type="region of interest" description="Disordered" evidence="9">
    <location>
        <begin position="36"/>
        <end position="60"/>
    </location>
</feature>
<dbReference type="Gene3D" id="3.10.450.320">
    <property type="entry name" value="Mitochondrial import inner membrane translocase subunit Tim21"/>
    <property type="match status" value="1"/>
</dbReference>
<reference evidence="11" key="1">
    <citation type="journal article" date="2023" name="Commun. Biol.">
        <title>Genome analysis of Parmales, the sister group of diatoms, reveals the evolutionary specialization of diatoms from phago-mixotrophs to photoautotrophs.</title>
        <authorList>
            <person name="Ban H."/>
            <person name="Sato S."/>
            <person name="Yoshikawa S."/>
            <person name="Yamada K."/>
            <person name="Nakamura Y."/>
            <person name="Ichinomiya M."/>
            <person name="Sato N."/>
            <person name="Blanc-Mathieu R."/>
            <person name="Endo H."/>
            <person name="Kuwata A."/>
            <person name="Ogata H."/>
        </authorList>
    </citation>
    <scope>NUCLEOTIDE SEQUENCE [LARGE SCALE GENOMIC DNA]</scope>
</reference>
<evidence type="ECO:0000256" key="6">
    <source>
        <dbReference type="ARBA" id="ARBA00023128"/>
    </source>
</evidence>
<dbReference type="EMBL" id="BRYA01000641">
    <property type="protein sequence ID" value="GMI27269.1"/>
    <property type="molecule type" value="Genomic_DNA"/>
</dbReference>
<keyword evidence="5 8" id="KW-1133">Transmembrane helix</keyword>
<keyword evidence="11" id="KW-1185">Reference proteome</keyword>
<evidence type="ECO:0000256" key="1">
    <source>
        <dbReference type="ARBA" id="ARBA00004304"/>
    </source>
</evidence>
<dbReference type="GO" id="GO:0030150">
    <property type="term" value="P:protein import into mitochondrial matrix"/>
    <property type="evidence" value="ECO:0007669"/>
    <property type="project" value="UniProtKB-UniRule"/>
</dbReference>
<keyword evidence="8" id="KW-0999">Mitochondrion inner membrane</keyword>
<comment type="subunit">
    <text evidence="8">Component of the TIM23 complex.</text>
</comment>
<keyword evidence="4" id="KW-0809">Transit peptide</keyword>
<evidence type="ECO:0000256" key="4">
    <source>
        <dbReference type="ARBA" id="ARBA00022946"/>
    </source>
</evidence>
<accession>A0A9W7L4C9</accession>
<keyword evidence="3 8" id="KW-0812">Transmembrane</keyword>
<organism evidence="10 11">
    <name type="scientific">Triparma columacea</name>
    <dbReference type="NCBI Taxonomy" id="722753"/>
    <lineage>
        <taxon>Eukaryota</taxon>
        <taxon>Sar</taxon>
        <taxon>Stramenopiles</taxon>
        <taxon>Ochrophyta</taxon>
        <taxon>Bolidophyceae</taxon>
        <taxon>Parmales</taxon>
        <taxon>Triparmaceae</taxon>
        <taxon>Triparma</taxon>
    </lineage>
</organism>
<comment type="subcellular location">
    <subcellularLocation>
        <location evidence="8">Mitochondrion inner membrane</location>
        <topology evidence="8">Single-pass membrane protein</topology>
    </subcellularLocation>
    <subcellularLocation>
        <location evidence="1">Mitochondrion membrane</location>
        <topology evidence="1">Single-pass membrane protein</topology>
    </subcellularLocation>
</comment>
<proteinExistence type="inferred from homology"/>
<dbReference type="OrthoDB" id="436405at2759"/>
<comment type="caution">
    <text evidence="10">The sequence shown here is derived from an EMBL/GenBank/DDBJ whole genome shotgun (WGS) entry which is preliminary data.</text>
</comment>
<dbReference type="PANTHER" id="PTHR13032:SF6">
    <property type="entry name" value="MITOCHONDRIAL IMPORT INNER MEMBRANE TRANSLOCASE SUBUNIT TIM21"/>
    <property type="match status" value="1"/>
</dbReference>
<comment type="function">
    <text evidence="8">Essential component of the TIM23 complex, a complex that mediates the translocation of transit peptide-containing proteins across the mitochondrial inner membrane.</text>
</comment>
<evidence type="ECO:0000256" key="3">
    <source>
        <dbReference type="ARBA" id="ARBA00022692"/>
    </source>
</evidence>
<evidence type="ECO:0000313" key="10">
    <source>
        <dbReference type="EMBL" id="GMI27269.1"/>
    </source>
</evidence>
<dbReference type="InterPro" id="IPR038552">
    <property type="entry name" value="Tim21_IMS_sf"/>
</dbReference>
<evidence type="ECO:0000313" key="11">
    <source>
        <dbReference type="Proteomes" id="UP001165065"/>
    </source>
</evidence>
<keyword evidence="8" id="KW-0811">Translocation</keyword>
<name>A0A9W7L4C9_9STRA</name>
<dbReference type="InterPro" id="IPR013261">
    <property type="entry name" value="Tim21"/>
</dbReference>
<dbReference type="AlphaFoldDB" id="A0A9W7L4C9"/>
<comment type="similarity">
    <text evidence="2 8">Belongs to the TIM21 family.</text>
</comment>
<keyword evidence="8" id="KW-0653">Protein transport</keyword>
<sequence length="244" mass="26403">MLRSLPRIIVARAPPRCGTRSLSALRLQVNRLPRRNFSSEKPKDAGGAPKDQYGEAGSVSTEVLTPGEKVKAGFNLVGWGAAGVLAVACAYFIGKELFPIGHMAPNTVMSNSWEIVRNDHNVQLKYGDDLKCYGTDKGGSREGRRNFVESTPYISKDDNTHRMRIRYNIEGGSGRTFGFVFAEVADFMKTGEFVYILVQDRRTGSTMTLIDNRSEIKAGMYGNKDGSGVSGALGKLLGGGAGGK</sequence>
<evidence type="ECO:0000256" key="9">
    <source>
        <dbReference type="SAM" id="MobiDB-lite"/>
    </source>
</evidence>